<dbReference type="CDD" id="cd00431">
    <property type="entry name" value="cysteine_hydrolases"/>
    <property type="match status" value="1"/>
</dbReference>
<protein>
    <submittedName>
        <fullName evidence="4">Isochorismatase hydrolase</fullName>
    </submittedName>
</protein>
<dbReference type="Pfam" id="PF00857">
    <property type="entry name" value="Isochorismatase"/>
    <property type="match status" value="1"/>
</dbReference>
<dbReference type="EMBL" id="ML978711">
    <property type="protein sequence ID" value="KAF2091329.1"/>
    <property type="molecule type" value="Genomic_DNA"/>
</dbReference>
<evidence type="ECO:0000313" key="4">
    <source>
        <dbReference type="EMBL" id="KAF2091329.1"/>
    </source>
</evidence>
<comment type="similarity">
    <text evidence="1">Belongs to the isochorismatase family.</text>
</comment>
<sequence>MPKTALLIIDMQNFFAPMTTSALPNILTLARAFRAAALPIFYTQHGHPPSDFQEPITNQLVRRWGEDGCIKPGTRDWAFQTEIQELVDADVERLGEEDVVVAKNTYDAFLGATADPGREEREGLAGRLRKRGVGRVVVCGTMTDCCVDTTGRSAFDRGWETWVVGDACGTVDELQQERGLGAFGYAFGEVVGTEVVVRRMREEGG</sequence>
<dbReference type="Gene3D" id="3.40.50.850">
    <property type="entry name" value="Isochorismatase-like"/>
    <property type="match status" value="1"/>
</dbReference>
<dbReference type="InterPro" id="IPR036380">
    <property type="entry name" value="Isochorismatase-like_sf"/>
</dbReference>
<dbReference type="InterPro" id="IPR000868">
    <property type="entry name" value="Isochorismatase-like_dom"/>
</dbReference>
<evidence type="ECO:0000256" key="2">
    <source>
        <dbReference type="ARBA" id="ARBA00022801"/>
    </source>
</evidence>
<comment type="caution">
    <text evidence="4">The sequence shown here is derived from an EMBL/GenBank/DDBJ whole genome shotgun (WGS) entry which is preliminary data.</text>
</comment>
<dbReference type="OrthoDB" id="167809at2759"/>
<dbReference type="GO" id="GO:0016787">
    <property type="term" value="F:hydrolase activity"/>
    <property type="evidence" value="ECO:0007669"/>
    <property type="project" value="UniProtKB-KW"/>
</dbReference>
<keyword evidence="5" id="KW-1185">Reference proteome</keyword>
<evidence type="ECO:0000256" key="1">
    <source>
        <dbReference type="ARBA" id="ARBA00006336"/>
    </source>
</evidence>
<dbReference type="Proteomes" id="UP000799776">
    <property type="component" value="Unassembled WGS sequence"/>
</dbReference>
<dbReference type="SUPFAM" id="SSF52499">
    <property type="entry name" value="Isochorismatase-like hydrolases"/>
    <property type="match status" value="1"/>
</dbReference>
<dbReference type="AlphaFoldDB" id="A0A9P4M2Y2"/>
<dbReference type="PANTHER" id="PTHR43540">
    <property type="entry name" value="PEROXYUREIDOACRYLATE/UREIDOACRYLATE AMIDOHYDROLASE-RELATED"/>
    <property type="match status" value="1"/>
</dbReference>
<name>A0A9P4M2Y2_9PEZI</name>
<evidence type="ECO:0000313" key="5">
    <source>
        <dbReference type="Proteomes" id="UP000799776"/>
    </source>
</evidence>
<dbReference type="InterPro" id="IPR050272">
    <property type="entry name" value="Isochorismatase-like_hydrls"/>
</dbReference>
<gene>
    <name evidence="4" type="ORF">K490DRAFT_33038</name>
</gene>
<reference evidence="4" key="1">
    <citation type="journal article" date="2020" name="Stud. Mycol.">
        <title>101 Dothideomycetes genomes: a test case for predicting lifestyles and emergence of pathogens.</title>
        <authorList>
            <person name="Haridas S."/>
            <person name="Albert R."/>
            <person name="Binder M."/>
            <person name="Bloem J."/>
            <person name="Labutti K."/>
            <person name="Salamov A."/>
            <person name="Andreopoulos B."/>
            <person name="Baker S."/>
            <person name="Barry K."/>
            <person name="Bills G."/>
            <person name="Bluhm B."/>
            <person name="Cannon C."/>
            <person name="Castanera R."/>
            <person name="Culley D."/>
            <person name="Daum C."/>
            <person name="Ezra D."/>
            <person name="Gonzalez J."/>
            <person name="Henrissat B."/>
            <person name="Kuo A."/>
            <person name="Liang C."/>
            <person name="Lipzen A."/>
            <person name="Lutzoni F."/>
            <person name="Magnuson J."/>
            <person name="Mondo S."/>
            <person name="Nolan M."/>
            <person name="Ohm R."/>
            <person name="Pangilinan J."/>
            <person name="Park H.-J."/>
            <person name="Ramirez L."/>
            <person name="Alfaro M."/>
            <person name="Sun H."/>
            <person name="Tritt A."/>
            <person name="Yoshinaga Y."/>
            <person name="Zwiers L.-H."/>
            <person name="Turgeon B."/>
            <person name="Goodwin S."/>
            <person name="Spatafora J."/>
            <person name="Crous P."/>
            <person name="Grigoriev I."/>
        </authorList>
    </citation>
    <scope>NUCLEOTIDE SEQUENCE</scope>
    <source>
        <strain evidence="4">CBS 121410</strain>
    </source>
</reference>
<organism evidence="4 5">
    <name type="scientific">Saccharata proteae CBS 121410</name>
    <dbReference type="NCBI Taxonomy" id="1314787"/>
    <lineage>
        <taxon>Eukaryota</taxon>
        <taxon>Fungi</taxon>
        <taxon>Dikarya</taxon>
        <taxon>Ascomycota</taxon>
        <taxon>Pezizomycotina</taxon>
        <taxon>Dothideomycetes</taxon>
        <taxon>Dothideomycetes incertae sedis</taxon>
        <taxon>Botryosphaeriales</taxon>
        <taxon>Saccharataceae</taxon>
        <taxon>Saccharata</taxon>
    </lineage>
</organism>
<feature type="domain" description="Isochorismatase-like" evidence="3">
    <location>
        <begin position="4"/>
        <end position="194"/>
    </location>
</feature>
<proteinExistence type="inferred from homology"/>
<keyword evidence="2 4" id="KW-0378">Hydrolase</keyword>
<evidence type="ECO:0000259" key="3">
    <source>
        <dbReference type="Pfam" id="PF00857"/>
    </source>
</evidence>
<accession>A0A9P4M2Y2</accession>